<dbReference type="EMBL" id="AGVV01000058">
    <property type="protein sequence ID" value="EHK75471.1"/>
    <property type="molecule type" value="Genomic_DNA"/>
</dbReference>
<sequence length="84" mass="9407">MNFEYHSPKLHDAALVFSRIRARFIGRRVDAKGNFLDDLPVPVIGFRPDMRENLDRIVEQPSTGSLLMSHLVVTSVNSGSARIA</sequence>
<evidence type="ECO:0000313" key="2">
    <source>
        <dbReference type="Proteomes" id="UP000004038"/>
    </source>
</evidence>
<evidence type="ECO:0000313" key="1">
    <source>
        <dbReference type="EMBL" id="EHK75471.1"/>
    </source>
</evidence>
<name>H0G5E1_RHIML</name>
<dbReference type="AlphaFoldDB" id="H0G5E1"/>
<accession>H0G5E1</accession>
<proteinExistence type="predicted"/>
<protein>
    <submittedName>
        <fullName evidence="1">Uncharacterized protein</fullName>
    </submittedName>
</protein>
<organism evidence="1 2">
    <name type="scientific">Sinorhizobium meliloti CCNWSX0020</name>
    <dbReference type="NCBI Taxonomy" id="1107881"/>
    <lineage>
        <taxon>Bacteria</taxon>
        <taxon>Pseudomonadati</taxon>
        <taxon>Pseudomonadota</taxon>
        <taxon>Alphaproteobacteria</taxon>
        <taxon>Hyphomicrobiales</taxon>
        <taxon>Rhizobiaceae</taxon>
        <taxon>Sinorhizobium/Ensifer group</taxon>
        <taxon>Sinorhizobium</taxon>
    </lineage>
</organism>
<reference evidence="1 2" key="1">
    <citation type="journal article" date="2012" name="J. Bacteriol.">
        <title>Draft Genome Sequence of Sinorhizobium meliloti CCNWSX0020, a Nitrogen-Fixing Symbiont with Copper Tolerance Capability Isolated from Lead-Zinc Mine Tailings.</title>
        <authorList>
            <person name="Li Z."/>
            <person name="Ma Z."/>
            <person name="Hao X."/>
            <person name="Wei G."/>
        </authorList>
    </citation>
    <scope>NUCLEOTIDE SEQUENCE [LARGE SCALE GENOMIC DNA]</scope>
    <source>
        <strain evidence="1 2">CCNWSX0020</strain>
    </source>
</reference>
<gene>
    <name evidence="1" type="ORF">SM0020_23517</name>
</gene>
<dbReference type="Proteomes" id="UP000004038">
    <property type="component" value="Unassembled WGS sequence"/>
</dbReference>